<dbReference type="Proteomes" id="UP000238982">
    <property type="component" value="Unassembled WGS sequence"/>
</dbReference>
<evidence type="ECO:0000313" key="1">
    <source>
        <dbReference type="EMBL" id="PRF61229.1"/>
    </source>
</evidence>
<organism evidence="1 2">
    <name type="scientific">Burkholderia multivorans</name>
    <dbReference type="NCBI Taxonomy" id="87883"/>
    <lineage>
        <taxon>Bacteria</taxon>
        <taxon>Pseudomonadati</taxon>
        <taxon>Pseudomonadota</taxon>
        <taxon>Betaproteobacteria</taxon>
        <taxon>Burkholderiales</taxon>
        <taxon>Burkholderiaceae</taxon>
        <taxon>Burkholderia</taxon>
        <taxon>Burkholderia cepacia complex</taxon>
    </lineage>
</organism>
<dbReference type="Gene3D" id="3.30.870.10">
    <property type="entry name" value="Endonuclease Chain A"/>
    <property type="match status" value="1"/>
</dbReference>
<dbReference type="InterPro" id="IPR001736">
    <property type="entry name" value="PLipase_D/transphosphatidylase"/>
</dbReference>
<dbReference type="GO" id="GO:0003824">
    <property type="term" value="F:catalytic activity"/>
    <property type="evidence" value="ECO:0007669"/>
    <property type="project" value="InterPro"/>
</dbReference>
<dbReference type="InterPro" id="IPR025202">
    <property type="entry name" value="PLD-like_dom"/>
</dbReference>
<dbReference type="GO" id="GO:0006793">
    <property type="term" value="P:phosphorus metabolic process"/>
    <property type="evidence" value="ECO:0007669"/>
    <property type="project" value="UniProtKB-ARBA"/>
</dbReference>
<dbReference type="SMART" id="SM00155">
    <property type="entry name" value="PLDc"/>
    <property type="match status" value="1"/>
</dbReference>
<comment type="caution">
    <text evidence="1">The sequence shown here is derived from an EMBL/GenBank/DDBJ whole genome shotgun (WGS) entry which is preliminary data.</text>
</comment>
<accession>A0A2S9MR19</accession>
<gene>
    <name evidence="1" type="ORF">C6Q15_13065</name>
</gene>
<protein>
    <submittedName>
        <fullName evidence="1">Phospholipase</fullName>
    </submittedName>
</protein>
<sequence>MRFVAGPLNRVLLDDILHEATESAIQVRAAVAYADGSKMDLFDVCKKAGKPLTFYGRYDYSIPVHTEVLRWFLVQKSPDFICKLVPDILHSKVIWWEGAGVYIGSANLTGRAWQSNIEAGVYVEQRDLDAHMMEPELFNFFAALDADATELNEPLYQHICELRNDYSKALAAISAARKSFDSKRKIGPNPGLTYVSTSTTMDKRRAIFLREWNATLKTMHDIADRVSATQHCPSWVPPGTPKGLHADQFLHAYYYQKVKQGNSYPYNQLFTENCSQREAALAKELKWWKSGVYDHEAELAALQRAPRVQSHLSKEEILNLDKEAFTEVGSSIYAMRDYAFRQPPVSIGLGPEVKDYELKAEAFARTQYDRRSQEGKSILETIYFVLYGHGGDADIASRIWEAAHDPKWKIAGMGLSTLGEIVGWGLPDRFPPRNGRTSKALRALGNDVNVWDAM</sequence>
<proteinExistence type="predicted"/>
<dbReference type="EMBL" id="PVGH01000053">
    <property type="protein sequence ID" value="PRF61229.1"/>
    <property type="molecule type" value="Genomic_DNA"/>
</dbReference>
<dbReference type="Pfam" id="PF13091">
    <property type="entry name" value="PLDc_2"/>
    <property type="match status" value="1"/>
</dbReference>
<reference evidence="1 2" key="1">
    <citation type="submission" date="2018-03" db="EMBL/GenBank/DDBJ databases">
        <authorList>
            <person name="Keele B.F."/>
        </authorList>
    </citation>
    <scope>NUCLEOTIDE SEQUENCE [LARGE SCALE GENOMIC DNA]</scope>
    <source>
        <strain evidence="1 2">AU19729</strain>
    </source>
</reference>
<name>A0A2S9MR19_9BURK</name>
<dbReference type="PROSITE" id="PS50035">
    <property type="entry name" value="PLD"/>
    <property type="match status" value="1"/>
</dbReference>
<evidence type="ECO:0000313" key="2">
    <source>
        <dbReference type="Proteomes" id="UP000238982"/>
    </source>
</evidence>
<dbReference type="AlphaFoldDB" id="A0A2S9MR19"/>
<dbReference type="SUPFAM" id="SSF56024">
    <property type="entry name" value="Phospholipase D/nuclease"/>
    <property type="match status" value="1"/>
</dbReference>
<dbReference type="CDD" id="cd09117">
    <property type="entry name" value="PLDc_Bfil_DEXD_like"/>
    <property type="match status" value="1"/>
</dbReference>